<proteinExistence type="predicted"/>
<dbReference type="InterPro" id="IPR035919">
    <property type="entry name" value="EAL_sf"/>
</dbReference>
<evidence type="ECO:0000313" key="3">
    <source>
        <dbReference type="Proteomes" id="UP001165287"/>
    </source>
</evidence>
<reference evidence="2" key="1">
    <citation type="submission" date="2024-05" db="EMBL/GenBank/DDBJ databases">
        <title>Metabacillus sp. nov., isolated from the rhizosphere soil of tomato plants.</title>
        <authorList>
            <person name="Ma R."/>
        </authorList>
    </citation>
    <scope>NUCLEOTIDE SEQUENCE</scope>
    <source>
        <strain evidence="2">DBTR6</strain>
    </source>
</reference>
<feature type="domain" description="EAL" evidence="1">
    <location>
        <begin position="1"/>
        <end position="119"/>
    </location>
</feature>
<keyword evidence="3" id="KW-1185">Reference proteome</keyword>
<protein>
    <submittedName>
        <fullName evidence="2">EAL domain-containing protein</fullName>
    </submittedName>
</protein>
<comment type="caution">
    <text evidence="2">The sequence shown here is derived from an EMBL/GenBank/DDBJ whole genome shotgun (WGS) entry which is preliminary data.</text>
</comment>
<dbReference type="Gene3D" id="3.20.20.450">
    <property type="entry name" value="EAL domain"/>
    <property type="match status" value="1"/>
</dbReference>
<dbReference type="CDD" id="cd01948">
    <property type="entry name" value="EAL"/>
    <property type="match status" value="1"/>
</dbReference>
<dbReference type="EMBL" id="JAIQUM010000050">
    <property type="protein sequence ID" value="MBZ5752244.1"/>
    <property type="molecule type" value="Genomic_DNA"/>
</dbReference>
<evidence type="ECO:0000313" key="2">
    <source>
        <dbReference type="EMBL" id="MBZ5752244.1"/>
    </source>
</evidence>
<dbReference type="PANTHER" id="PTHR33121:SF70">
    <property type="entry name" value="SIGNALING PROTEIN YKOW"/>
    <property type="match status" value="1"/>
</dbReference>
<dbReference type="PROSITE" id="PS50883">
    <property type="entry name" value="EAL"/>
    <property type="match status" value="1"/>
</dbReference>
<dbReference type="SUPFAM" id="SSF141868">
    <property type="entry name" value="EAL domain-like"/>
    <property type="match status" value="1"/>
</dbReference>
<dbReference type="RefSeq" id="WP_224140706.1">
    <property type="nucleotide sequence ID" value="NZ_JAIQUM010000050.1"/>
</dbReference>
<name>A0ABS7UWD5_9BACI</name>
<dbReference type="InterPro" id="IPR001633">
    <property type="entry name" value="EAL_dom"/>
</dbReference>
<dbReference type="SMART" id="SM00052">
    <property type="entry name" value="EAL"/>
    <property type="match status" value="1"/>
</dbReference>
<gene>
    <name evidence="2" type="ORF">K9V48_18800</name>
</gene>
<organism evidence="2 3">
    <name type="scientific">Metabacillus rhizolycopersici</name>
    <dbReference type="NCBI Taxonomy" id="2875709"/>
    <lineage>
        <taxon>Bacteria</taxon>
        <taxon>Bacillati</taxon>
        <taxon>Bacillota</taxon>
        <taxon>Bacilli</taxon>
        <taxon>Bacillales</taxon>
        <taxon>Bacillaceae</taxon>
        <taxon>Metabacillus</taxon>
    </lineage>
</organism>
<sequence length="121" mass="13900">MQYRKKRNKINPLKKLGVRLSIDDFGTGYSSLAYLRDFPIDSLKIDRSFVEEIQKDNGVIVKTIIDMASHLSVNVIAEGIETEDQLYFLSQLRCYEGQGFLFCRPLSGAELYKLLPQNEFS</sequence>
<evidence type="ECO:0000259" key="1">
    <source>
        <dbReference type="PROSITE" id="PS50883"/>
    </source>
</evidence>
<dbReference type="Pfam" id="PF00563">
    <property type="entry name" value="EAL"/>
    <property type="match status" value="1"/>
</dbReference>
<dbReference type="Proteomes" id="UP001165287">
    <property type="component" value="Unassembled WGS sequence"/>
</dbReference>
<dbReference type="PANTHER" id="PTHR33121">
    <property type="entry name" value="CYCLIC DI-GMP PHOSPHODIESTERASE PDEF"/>
    <property type="match status" value="1"/>
</dbReference>
<accession>A0ABS7UWD5</accession>
<dbReference type="InterPro" id="IPR050706">
    <property type="entry name" value="Cyclic-di-GMP_PDE-like"/>
</dbReference>